<evidence type="ECO:0000313" key="2">
    <source>
        <dbReference type="EMBL" id="CDW72606.1"/>
    </source>
</evidence>
<dbReference type="EMBL" id="CCKQ01001483">
    <property type="protein sequence ID" value="CDW72606.1"/>
    <property type="molecule type" value="Genomic_DNA"/>
</dbReference>
<accession>A0A077ZVZ0</accession>
<dbReference type="AlphaFoldDB" id="A0A077ZVZ0"/>
<dbReference type="OrthoDB" id="325123at2759"/>
<dbReference type="Proteomes" id="UP000039865">
    <property type="component" value="Unassembled WGS sequence"/>
</dbReference>
<evidence type="ECO:0000256" key="1">
    <source>
        <dbReference type="SAM" id="Phobius"/>
    </source>
</evidence>
<protein>
    <recommendedName>
        <fullName evidence="4">Transmembrane protein</fullName>
    </recommendedName>
</protein>
<keyword evidence="1" id="KW-0472">Membrane</keyword>
<reference evidence="2 3" key="1">
    <citation type="submission" date="2014-06" db="EMBL/GenBank/DDBJ databases">
        <authorList>
            <person name="Swart Estienne"/>
        </authorList>
    </citation>
    <scope>NUCLEOTIDE SEQUENCE [LARGE SCALE GENOMIC DNA]</scope>
    <source>
        <strain evidence="2 3">130c</strain>
    </source>
</reference>
<keyword evidence="1" id="KW-1133">Transmembrane helix</keyword>
<keyword evidence="1" id="KW-0812">Transmembrane</keyword>
<evidence type="ECO:0008006" key="4">
    <source>
        <dbReference type="Google" id="ProtNLM"/>
    </source>
</evidence>
<organism evidence="2 3">
    <name type="scientific">Stylonychia lemnae</name>
    <name type="common">Ciliate</name>
    <dbReference type="NCBI Taxonomy" id="5949"/>
    <lineage>
        <taxon>Eukaryota</taxon>
        <taxon>Sar</taxon>
        <taxon>Alveolata</taxon>
        <taxon>Ciliophora</taxon>
        <taxon>Intramacronucleata</taxon>
        <taxon>Spirotrichea</taxon>
        <taxon>Stichotrichia</taxon>
        <taxon>Sporadotrichida</taxon>
        <taxon>Oxytrichidae</taxon>
        <taxon>Stylonychinae</taxon>
        <taxon>Stylonychia</taxon>
    </lineage>
</organism>
<dbReference type="PANTHER" id="PTHR31398">
    <property type="entry name" value="MEIOTIC NUCLEAR DIVISION PROTEIN 1 HOMOLOG"/>
    <property type="match status" value="1"/>
</dbReference>
<sequence length="789" mass="92710">MENRRNSKRLFNLFQSTKSEGILKALSKTNRDFWLQRAVKNWKNQDVYGRKVEFTYKGSRRYKTLLGATFTFGQRVAISIFIIYQFYMLALRLHPNTHIKQKVSTLDGVDNGIPDQTYGSIHAQSIVQLTDQPNSYNPYYENIYDFEIEKCSRKHFAYVSNYEWNRYRIGEFYCIKSESEIIIEGDKRSNRYQHLNIQLQSCQNTTNISICKSESQIKGYFQNKTLQYVYINTNFDFMSYDQEIQYFLDDVYEINIDADRHKNIQMKIQNTSTQQYDNFFTFWDYVKYYYYQVGETTKTDYLMPINLGQKVFASIQVVLDKRTMKYVRQVENLFDVLESIGGFKESIFSIILILIIFFQERLFKASFIKQLYQEKGEKQSKKKSNSTQLDLGSGNSRKYVHAKTKQDHLKKRELFQQKLASMHTITLNKQRVSDLNVIEILANKNFLQDNIITKIINEILRRKAFRYGYQMAIHYILKCVCLRSKDSIKKNKAFKQHLKYERGNEKLERELDVVNLLKSIRQLKALLSTILPIRSRLLLKFSKKNLLQSSSSSSESDFHNHDLMRDLNSKNNFKKLAAVVKLKKALSHYKANQMDQNEKVLIKGIFIRKAKDFHDEFQNNNHILNDHGGLSGSNANKSFSSSSQRIDDDDEDMRISISPDVENQNYTPNLKFKELNKSLTKDSSKELNAKEIHLFPNDKKRNSENLKTTRSHFLAPRVGITKESELNIDKFSINQYNAKGSQSPGIDNSRMLLMRHDESTISGMIQQELRHMEEQNHIDELMGTNQTLL</sequence>
<evidence type="ECO:0000313" key="3">
    <source>
        <dbReference type="Proteomes" id="UP000039865"/>
    </source>
</evidence>
<dbReference type="PANTHER" id="PTHR31398:SF0">
    <property type="entry name" value="MEIOTIC NUCLEAR DIVISION PROTEIN 1 HOMOLOG"/>
    <property type="match status" value="1"/>
</dbReference>
<dbReference type="GO" id="GO:0007131">
    <property type="term" value="P:reciprocal meiotic recombination"/>
    <property type="evidence" value="ECO:0007669"/>
    <property type="project" value="TreeGrafter"/>
</dbReference>
<dbReference type="GO" id="GO:0005634">
    <property type="term" value="C:nucleus"/>
    <property type="evidence" value="ECO:0007669"/>
    <property type="project" value="TreeGrafter"/>
</dbReference>
<name>A0A077ZVZ0_STYLE</name>
<dbReference type="InParanoid" id="A0A077ZVZ0"/>
<keyword evidence="3" id="KW-1185">Reference proteome</keyword>
<proteinExistence type="predicted"/>
<feature type="transmembrane region" description="Helical" evidence="1">
    <location>
        <begin position="65"/>
        <end position="87"/>
    </location>
</feature>
<gene>
    <name evidence="2" type="primary">Contig17790.g18910</name>
    <name evidence="2" type="ORF">STYLEM_1569</name>
</gene>